<dbReference type="EMBL" id="MG820682">
    <property type="protein sequence ID" value="AXF48853.1"/>
    <property type="molecule type" value="mRNA"/>
</dbReference>
<name>A0A345BF29_9NEOP</name>
<proteinExistence type="evidence at transcript level"/>
<dbReference type="InterPro" id="IPR052192">
    <property type="entry name" value="Insect_Ionotropic_Sensory_Rcpt"/>
</dbReference>
<dbReference type="AlphaFoldDB" id="A0A345BF29"/>
<keyword evidence="5 8" id="KW-0472">Membrane</keyword>
<dbReference type="PANTHER" id="PTHR42643">
    <property type="entry name" value="IONOTROPIC RECEPTOR 20A-RELATED"/>
    <property type="match status" value="1"/>
</dbReference>
<organism evidence="10">
    <name type="scientific">Lobesia botrana</name>
    <dbReference type="NCBI Taxonomy" id="209534"/>
    <lineage>
        <taxon>Eukaryota</taxon>
        <taxon>Metazoa</taxon>
        <taxon>Ecdysozoa</taxon>
        <taxon>Arthropoda</taxon>
        <taxon>Hexapoda</taxon>
        <taxon>Insecta</taxon>
        <taxon>Pterygota</taxon>
        <taxon>Neoptera</taxon>
        <taxon>Endopterygota</taxon>
        <taxon>Lepidoptera</taxon>
        <taxon>Glossata</taxon>
        <taxon>Ditrysia</taxon>
        <taxon>Tortricoidea</taxon>
        <taxon>Tortricidae</taxon>
        <taxon>Olethreutinae</taxon>
        <taxon>Olethreutini</taxon>
        <taxon>Lobesia</taxon>
    </lineage>
</organism>
<evidence type="ECO:0000256" key="3">
    <source>
        <dbReference type="ARBA" id="ARBA00022692"/>
    </source>
</evidence>
<accession>A0A345BF29</accession>
<evidence type="ECO:0000256" key="2">
    <source>
        <dbReference type="ARBA" id="ARBA00022475"/>
    </source>
</evidence>
<feature type="transmembrane region" description="Helical" evidence="8">
    <location>
        <begin position="593"/>
        <end position="614"/>
    </location>
</feature>
<evidence type="ECO:0000256" key="6">
    <source>
        <dbReference type="ARBA" id="ARBA00023170"/>
    </source>
</evidence>
<keyword evidence="4 8" id="KW-1133">Transmembrane helix</keyword>
<feature type="domain" description="Ionotropic receptor 75a N-terminal" evidence="9">
    <location>
        <begin position="21"/>
        <end position="205"/>
    </location>
</feature>
<protein>
    <submittedName>
        <fullName evidence="10">Ionotropic receptor IR22</fullName>
    </submittedName>
</protein>
<dbReference type="Pfam" id="PF24576">
    <property type="entry name" value="IR75A_N"/>
    <property type="match status" value="1"/>
</dbReference>
<evidence type="ECO:0000313" key="10">
    <source>
        <dbReference type="EMBL" id="AXF48853.1"/>
    </source>
</evidence>
<evidence type="ECO:0000259" key="9">
    <source>
        <dbReference type="Pfam" id="PF24576"/>
    </source>
</evidence>
<sequence>MWRFFVLIAGAAALPRESANMAANYFQNKAVKYVTYLSCRGSGDKHSISRLFMNEGIRTAVGVMDQGTINMERLLHQWTVGVGVLMDADCPNTQDTLNEASESTMFDDTRSWLIIKNDCNKTDFIHDTFRDLKLSVNADVVVASYCGDSYQLTDVFNFGYIQGNPLETRELGSWGLERGLEISPPGFKYYNRWDFHNLTLRAVSVIRNSSREFDERMLFEPGYTVGVAAMTKIYSQLLNILKEMHNFRFNYTIVGRWIGTPARNSTKAMSNTLYWREQDISSTSARLFSAWLDWVDPFFPSVTELETKFYYTIPDQGVGDYENRFLTPMSPGVWWCSAAAGLLCALVLIAAAAVEGHPEPGSYGVFSVMAAGFQQDYEDGEQLDQENLSQSRKLALLVVGLTSMLLYNYYTSSVVSWLLNAAVPTLDTLDGLIKSDFELVFEDIGYTRQWLDNPGFYYYSGYRNEKEDEMRAKKVTNAKRVLPLFQSVEDGIEQMRMGKCAYHTEPYTASQVISRTFVDKELCALGGLQIIPPSHVYIMGQKNSPYKQFFVWSMLRLLERGHTKATLARVGGQIPPCSGHTPRSLSLGQAAPAFLLLAEVFMLSVLMLAGEIWWRRYELRKADKQFVPPKLTQAKISR</sequence>
<keyword evidence="6 10" id="KW-0675">Receptor</keyword>
<evidence type="ECO:0000256" key="1">
    <source>
        <dbReference type="ARBA" id="ARBA00004651"/>
    </source>
</evidence>
<evidence type="ECO:0000256" key="8">
    <source>
        <dbReference type="SAM" id="Phobius"/>
    </source>
</evidence>
<keyword evidence="7" id="KW-0325">Glycoprotein</keyword>
<dbReference type="PANTHER" id="PTHR42643:SF32">
    <property type="entry name" value="IONOTROPIC RECEPTOR 31A, ISOFORM C-RELATED"/>
    <property type="match status" value="1"/>
</dbReference>
<comment type="subcellular location">
    <subcellularLocation>
        <location evidence="1">Cell membrane</location>
        <topology evidence="1">Multi-pass membrane protein</topology>
    </subcellularLocation>
</comment>
<dbReference type="GO" id="GO:0005886">
    <property type="term" value="C:plasma membrane"/>
    <property type="evidence" value="ECO:0007669"/>
    <property type="project" value="UniProtKB-SubCell"/>
</dbReference>
<keyword evidence="2" id="KW-1003">Cell membrane</keyword>
<dbReference type="InterPro" id="IPR057074">
    <property type="entry name" value="IR75A_N"/>
</dbReference>
<evidence type="ECO:0000256" key="5">
    <source>
        <dbReference type="ARBA" id="ARBA00023136"/>
    </source>
</evidence>
<dbReference type="SUPFAM" id="SSF53850">
    <property type="entry name" value="Periplasmic binding protein-like II"/>
    <property type="match status" value="1"/>
</dbReference>
<evidence type="ECO:0000256" key="7">
    <source>
        <dbReference type="ARBA" id="ARBA00023180"/>
    </source>
</evidence>
<reference evidence="10" key="1">
    <citation type="journal article" date="2018" name="Comp. Biochem. Physiol. Part D Genomics Proteomics">
        <title>Analysis of the grapevine moth Lobesia botrana antennal transcriptome and expression of odorant-binding and chemosensory proteins.</title>
        <authorList>
            <person name="Rojas V."/>
            <person name="Jimenez H."/>
            <person name="Palma-Millanao R."/>
            <person name="Gonzalez-Gonzalez A."/>
            <person name="Machuca J."/>
            <person name="Godoy R."/>
            <person name="Ceballos R."/>
            <person name="Mutis A."/>
            <person name="Venthur H."/>
        </authorList>
    </citation>
    <scope>NUCLEOTIDE SEQUENCE</scope>
</reference>
<keyword evidence="3 8" id="KW-0812">Transmembrane</keyword>
<evidence type="ECO:0000256" key="4">
    <source>
        <dbReference type="ARBA" id="ARBA00022989"/>
    </source>
</evidence>